<name>A0ABQ9KCT2_HEVBR</name>
<dbReference type="PANTHER" id="PTHR36019:SF3">
    <property type="entry name" value="PLANT_PROTEIN"/>
    <property type="match status" value="1"/>
</dbReference>
<gene>
    <name evidence="1" type="ORF">P3X46_032273</name>
</gene>
<comment type="caution">
    <text evidence="1">The sequence shown here is derived from an EMBL/GenBank/DDBJ whole genome shotgun (WGS) entry which is preliminary data.</text>
</comment>
<proteinExistence type="predicted"/>
<evidence type="ECO:0000313" key="2">
    <source>
        <dbReference type="Proteomes" id="UP001174677"/>
    </source>
</evidence>
<protein>
    <submittedName>
        <fullName evidence="1">Uncharacterized protein</fullName>
    </submittedName>
</protein>
<keyword evidence="2" id="KW-1185">Reference proteome</keyword>
<dbReference type="Proteomes" id="UP001174677">
    <property type="component" value="Chromosome 18"/>
</dbReference>
<dbReference type="PANTHER" id="PTHR36019">
    <property type="entry name" value="PLANT/PROTEIN"/>
    <property type="match status" value="1"/>
</dbReference>
<organism evidence="1 2">
    <name type="scientific">Hevea brasiliensis</name>
    <name type="common">Para rubber tree</name>
    <name type="synonym">Siphonia brasiliensis</name>
    <dbReference type="NCBI Taxonomy" id="3981"/>
    <lineage>
        <taxon>Eukaryota</taxon>
        <taxon>Viridiplantae</taxon>
        <taxon>Streptophyta</taxon>
        <taxon>Embryophyta</taxon>
        <taxon>Tracheophyta</taxon>
        <taxon>Spermatophyta</taxon>
        <taxon>Magnoliopsida</taxon>
        <taxon>eudicotyledons</taxon>
        <taxon>Gunneridae</taxon>
        <taxon>Pentapetalae</taxon>
        <taxon>rosids</taxon>
        <taxon>fabids</taxon>
        <taxon>Malpighiales</taxon>
        <taxon>Euphorbiaceae</taxon>
        <taxon>Crotonoideae</taxon>
        <taxon>Micrandreae</taxon>
        <taxon>Hevea</taxon>
    </lineage>
</organism>
<reference evidence="1 2" key="1">
    <citation type="journal article" date="2023" name="Plant Biotechnol. J.">
        <title>Chromosome-level wild Hevea brasiliensis genome provides new tools for genomic-assisted breeding and valuable loci to elevate rubber yield.</title>
        <authorList>
            <person name="Cheng H."/>
            <person name="Song X."/>
            <person name="Hu Y."/>
            <person name="Wu T."/>
            <person name="Yang Q."/>
            <person name="An Z."/>
            <person name="Feng S."/>
            <person name="Deng Z."/>
            <person name="Wu W."/>
            <person name="Zeng X."/>
            <person name="Tu M."/>
            <person name="Wang X."/>
            <person name="Huang H."/>
        </authorList>
    </citation>
    <scope>NUCLEOTIDE SEQUENCE [LARGE SCALE GENOMIC DNA]</scope>
    <source>
        <strain evidence="1">MT/VB/25A 57/8</strain>
    </source>
</reference>
<dbReference type="EMBL" id="JARPOI010000018">
    <property type="protein sequence ID" value="KAJ9135052.1"/>
    <property type="molecule type" value="Genomic_DNA"/>
</dbReference>
<sequence>MSLNFLTCQDLHRNDSGTEYDGEKAYRKICCIEVERSWSGNLGQPYKKIGKSSMVITRKIRKNHHCLNNTGTMEFEGSGEGRGDLDWSFEDLRQCGEDRKKQRR</sequence>
<evidence type="ECO:0000313" key="1">
    <source>
        <dbReference type="EMBL" id="KAJ9135052.1"/>
    </source>
</evidence>
<accession>A0ABQ9KCT2</accession>